<evidence type="ECO:0000313" key="3">
    <source>
        <dbReference type="Proteomes" id="UP000499080"/>
    </source>
</evidence>
<feature type="region of interest" description="Disordered" evidence="1">
    <location>
        <begin position="36"/>
        <end position="57"/>
    </location>
</feature>
<name>A0A4Y2GZ68_ARAVE</name>
<comment type="caution">
    <text evidence="2">The sequence shown here is derived from an EMBL/GenBank/DDBJ whole genome shotgun (WGS) entry which is preliminary data.</text>
</comment>
<dbReference type="EMBL" id="BGPR01001635">
    <property type="protein sequence ID" value="GBM58457.1"/>
    <property type="molecule type" value="Genomic_DNA"/>
</dbReference>
<dbReference type="AlphaFoldDB" id="A0A4Y2GZ68"/>
<evidence type="ECO:0000256" key="1">
    <source>
        <dbReference type="SAM" id="MobiDB-lite"/>
    </source>
</evidence>
<keyword evidence="3" id="KW-1185">Reference proteome</keyword>
<evidence type="ECO:0000313" key="2">
    <source>
        <dbReference type="EMBL" id="GBM58457.1"/>
    </source>
</evidence>
<organism evidence="2 3">
    <name type="scientific">Araneus ventricosus</name>
    <name type="common">Orbweaver spider</name>
    <name type="synonym">Epeira ventricosa</name>
    <dbReference type="NCBI Taxonomy" id="182803"/>
    <lineage>
        <taxon>Eukaryota</taxon>
        <taxon>Metazoa</taxon>
        <taxon>Ecdysozoa</taxon>
        <taxon>Arthropoda</taxon>
        <taxon>Chelicerata</taxon>
        <taxon>Arachnida</taxon>
        <taxon>Araneae</taxon>
        <taxon>Araneomorphae</taxon>
        <taxon>Entelegynae</taxon>
        <taxon>Araneoidea</taxon>
        <taxon>Araneidae</taxon>
        <taxon>Araneus</taxon>
    </lineage>
</organism>
<proteinExistence type="predicted"/>
<protein>
    <submittedName>
        <fullName evidence="2">Uncharacterized protein</fullName>
    </submittedName>
</protein>
<gene>
    <name evidence="2" type="ORF">AVEN_226404_1</name>
</gene>
<sequence length="112" mass="12583">MQRNDTSRDMSSLNSSRATLTVTKVRCSYRSNNPTGISEMDFHPHIHPPTTAETHPIPELKYPASPTYHYGIRSLSGKCFDPMPIQPVQCCQGIRHGDMGRHSVMQMKNGNI</sequence>
<reference evidence="2 3" key="1">
    <citation type="journal article" date="2019" name="Sci. Rep.">
        <title>Orb-weaving spider Araneus ventricosus genome elucidates the spidroin gene catalogue.</title>
        <authorList>
            <person name="Kono N."/>
            <person name="Nakamura H."/>
            <person name="Ohtoshi R."/>
            <person name="Moran D.A.P."/>
            <person name="Shinohara A."/>
            <person name="Yoshida Y."/>
            <person name="Fujiwara M."/>
            <person name="Mori M."/>
            <person name="Tomita M."/>
            <person name="Arakawa K."/>
        </authorList>
    </citation>
    <scope>NUCLEOTIDE SEQUENCE [LARGE SCALE GENOMIC DNA]</scope>
</reference>
<dbReference type="Proteomes" id="UP000499080">
    <property type="component" value="Unassembled WGS sequence"/>
</dbReference>
<accession>A0A4Y2GZ68</accession>